<accession>A0A9P9YVB2</accession>
<reference evidence="3" key="1">
    <citation type="journal article" date="2023" name="Genome Biol. Evol.">
        <title>Long-read-based Genome Assembly of Drosophila gunungcola Reveals Fewer Chemosensory Genes in Flower-breeding Species.</title>
        <authorList>
            <person name="Negi A."/>
            <person name="Liao B.Y."/>
            <person name="Yeh S.D."/>
        </authorList>
    </citation>
    <scope>NUCLEOTIDE SEQUENCE</scope>
    <source>
        <strain evidence="3">Sukarami</strain>
    </source>
</reference>
<evidence type="ECO:0000256" key="1">
    <source>
        <dbReference type="SAM" id="MobiDB-lite"/>
    </source>
</evidence>
<feature type="region of interest" description="Disordered" evidence="1">
    <location>
        <begin position="44"/>
        <end position="68"/>
    </location>
</feature>
<dbReference type="AlphaFoldDB" id="A0A9P9YVB2"/>
<keyword evidence="4" id="KW-1185">Reference proteome</keyword>
<proteinExistence type="predicted"/>
<feature type="signal peptide" evidence="2">
    <location>
        <begin position="1"/>
        <end position="23"/>
    </location>
</feature>
<dbReference type="OrthoDB" id="6606974at2759"/>
<protein>
    <recommendedName>
        <fullName evidence="5">Secreted protein</fullName>
    </recommendedName>
</protein>
<sequence>MTEKWSALLLLLQLLGNLESSQAIWFPWYFQRYGLVPHSFRHGGGHKNQTHHSGSTCPPGYEPKSSASKLTGEMVGCEHAGGSIGGGSGSGSERLCDDNPVLMQLARLYVVSPERIVLLLAQPSLTASCDEIADVLGNIQRSMRNCVLEPDNIYGRLADGLSYFRTEVCDGGDGSNRKRCTGLQESHNCLRELRTDMIECEAPADWYERRNATKVCHIFNDVLDCYYTRAALLCGLESAKQLRSFAGDSMGRAMIHKCEVNKRLPRVDNAMPIHEATGAGTTSPQFTYFILVNIVIGFACFQYIF</sequence>
<gene>
    <name evidence="3" type="ORF">M5D96_005163</name>
</gene>
<comment type="caution">
    <text evidence="3">The sequence shown here is derived from an EMBL/GenBank/DDBJ whole genome shotgun (WGS) entry which is preliminary data.</text>
</comment>
<evidence type="ECO:0008006" key="5">
    <source>
        <dbReference type="Google" id="ProtNLM"/>
    </source>
</evidence>
<name>A0A9P9YVB2_9MUSC</name>
<evidence type="ECO:0000256" key="2">
    <source>
        <dbReference type="SAM" id="SignalP"/>
    </source>
</evidence>
<dbReference type="Proteomes" id="UP001059596">
    <property type="component" value="Unassembled WGS sequence"/>
</dbReference>
<evidence type="ECO:0000313" key="3">
    <source>
        <dbReference type="EMBL" id="KAI8043825.1"/>
    </source>
</evidence>
<feature type="chain" id="PRO_5040288451" description="Secreted protein" evidence="2">
    <location>
        <begin position="24"/>
        <end position="305"/>
    </location>
</feature>
<dbReference type="EMBL" id="JAMKOV010000002">
    <property type="protein sequence ID" value="KAI8043825.1"/>
    <property type="molecule type" value="Genomic_DNA"/>
</dbReference>
<keyword evidence="2" id="KW-0732">Signal</keyword>
<organism evidence="3 4">
    <name type="scientific">Drosophila gunungcola</name>
    <name type="common">fruit fly</name>
    <dbReference type="NCBI Taxonomy" id="103775"/>
    <lineage>
        <taxon>Eukaryota</taxon>
        <taxon>Metazoa</taxon>
        <taxon>Ecdysozoa</taxon>
        <taxon>Arthropoda</taxon>
        <taxon>Hexapoda</taxon>
        <taxon>Insecta</taxon>
        <taxon>Pterygota</taxon>
        <taxon>Neoptera</taxon>
        <taxon>Endopterygota</taxon>
        <taxon>Diptera</taxon>
        <taxon>Brachycera</taxon>
        <taxon>Muscomorpha</taxon>
        <taxon>Ephydroidea</taxon>
        <taxon>Drosophilidae</taxon>
        <taxon>Drosophila</taxon>
        <taxon>Sophophora</taxon>
    </lineage>
</organism>
<evidence type="ECO:0000313" key="4">
    <source>
        <dbReference type="Proteomes" id="UP001059596"/>
    </source>
</evidence>